<comment type="cofactor">
    <cofactor evidence="3">
        <name>Zn(2+)</name>
        <dbReference type="ChEBI" id="CHEBI:29105"/>
    </cofactor>
    <text evidence="3">Binds 1 zinc ion per subunit.</text>
</comment>
<gene>
    <name evidence="3" type="primary">cobB</name>
    <name evidence="6" type="ORF">GBA63_09805</name>
</gene>
<dbReference type="Proteomes" id="UP000501452">
    <property type="component" value="Chromosome"/>
</dbReference>
<dbReference type="InterPro" id="IPR003000">
    <property type="entry name" value="Sirtuin"/>
</dbReference>
<dbReference type="GO" id="GO:0005737">
    <property type="term" value="C:cytoplasm"/>
    <property type="evidence" value="ECO:0007669"/>
    <property type="project" value="UniProtKB-SubCell"/>
</dbReference>
<comment type="similarity">
    <text evidence="3">Belongs to the sirtuin family. Class III subfamily.</text>
</comment>
<dbReference type="Gene3D" id="3.40.50.1220">
    <property type="entry name" value="TPP-binding domain"/>
    <property type="match status" value="1"/>
</dbReference>
<feature type="binding site" evidence="3">
    <location>
        <position position="117"/>
    </location>
    <ligand>
        <name>Zn(2+)</name>
        <dbReference type="ChEBI" id="CHEBI:29105"/>
    </ligand>
</feature>
<dbReference type="GO" id="GO:0008270">
    <property type="term" value="F:zinc ion binding"/>
    <property type="evidence" value="ECO:0007669"/>
    <property type="project" value="UniProtKB-UniRule"/>
</dbReference>
<organism evidence="6 7">
    <name type="scientific">Rubrobacter tropicus</name>
    <dbReference type="NCBI Taxonomy" id="2653851"/>
    <lineage>
        <taxon>Bacteria</taxon>
        <taxon>Bacillati</taxon>
        <taxon>Actinomycetota</taxon>
        <taxon>Rubrobacteria</taxon>
        <taxon>Rubrobacterales</taxon>
        <taxon>Rubrobacteraceae</taxon>
        <taxon>Rubrobacter</taxon>
    </lineage>
</organism>
<keyword evidence="3" id="KW-0963">Cytoplasm</keyword>
<reference evidence="6 7" key="1">
    <citation type="submission" date="2019-10" db="EMBL/GenBank/DDBJ databases">
        <title>Rubrobacter sp nov SCSIO 52090 isolated from a deep-sea sediment in the South China Sea.</title>
        <authorList>
            <person name="Chen R.W."/>
        </authorList>
    </citation>
    <scope>NUCLEOTIDE SEQUENCE [LARGE SCALE GENOMIC DNA]</scope>
    <source>
        <strain evidence="6 7">SCSIO 52909</strain>
    </source>
</reference>
<dbReference type="Gene3D" id="3.30.1600.10">
    <property type="entry name" value="SIR2/SIRT2 'Small Domain"/>
    <property type="match status" value="1"/>
</dbReference>
<dbReference type="InterPro" id="IPR026590">
    <property type="entry name" value="Ssirtuin_cat_dom"/>
</dbReference>
<dbReference type="PANTHER" id="PTHR11085:SF10">
    <property type="entry name" value="NAD-DEPENDENT PROTEIN DEACYLASE SIRTUIN-5, MITOCHONDRIAL-RELATED"/>
    <property type="match status" value="1"/>
</dbReference>
<dbReference type="InterPro" id="IPR050134">
    <property type="entry name" value="NAD-dep_sirtuin_deacylases"/>
</dbReference>
<keyword evidence="3" id="KW-0862">Zinc</keyword>
<dbReference type="KEGG" id="rub:GBA63_09805"/>
<protein>
    <recommendedName>
        <fullName evidence="3">NAD-dependent protein deacylase</fullName>
        <ecNumber evidence="3">2.3.1.286</ecNumber>
    </recommendedName>
    <alternativeName>
        <fullName evidence="3">Regulatory protein SIR2 homolog</fullName>
    </alternativeName>
</protein>
<accession>A0A6G8QFW5</accession>
<feature type="domain" description="Deacetylase sirtuin-type" evidence="5">
    <location>
        <begin position="1"/>
        <end position="235"/>
    </location>
</feature>
<dbReference type="EC" id="2.3.1.286" evidence="3"/>
<dbReference type="PANTHER" id="PTHR11085">
    <property type="entry name" value="NAD-DEPENDENT PROTEIN DEACYLASE SIRTUIN-5, MITOCHONDRIAL-RELATED"/>
    <property type="match status" value="1"/>
</dbReference>
<evidence type="ECO:0000256" key="2">
    <source>
        <dbReference type="ARBA" id="ARBA00023027"/>
    </source>
</evidence>
<evidence type="ECO:0000259" key="5">
    <source>
        <dbReference type="PROSITE" id="PS50305"/>
    </source>
</evidence>
<feature type="binding site" evidence="3">
    <location>
        <position position="57"/>
    </location>
    <ligand>
        <name>substrate</name>
    </ligand>
</feature>
<comment type="catalytic activity">
    <reaction evidence="3">
        <text>N(6)-succinyl-L-lysyl-[protein] + NAD(+) + H2O = 2''-O-succinyl-ADP-D-ribose + nicotinamide + L-lysyl-[protein]</text>
        <dbReference type="Rhea" id="RHEA:47668"/>
        <dbReference type="Rhea" id="RHEA-COMP:9752"/>
        <dbReference type="Rhea" id="RHEA-COMP:11877"/>
        <dbReference type="ChEBI" id="CHEBI:15377"/>
        <dbReference type="ChEBI" id="CHEBI:17154"/>
        <dbReference type="ChEBI" id="CHEBI:29969"/>
        <dbReference type="ChEBI" id="CHEBI:57540"/>
        <dbReference type="ChEBI" id="CHEBI:87830"/>
        <dbReference type="ChEBI" id="CHEBI:87832"/>
    </reaction>
</comment>
<dbReference type="GO" id="GO:0036055">
    <property type="term" value="F:protein-succinyllysine desuccinylase activity"/>
    <property type="evidence" value="ECO:0007669"/>
    <property type="project" value="UniProtKB-UniRule"/>
</dbReference>
<dbReference type="InterPro" id="IPR029035">
    <property type="entry name" value="DHS-like_NAD/FAD-binding_dom"/>
</dbReference>
<dbReference type="NCBIfam" id="NF001753">
    <property type="entry name" value="PRK00481.1-3"/>
    <property type="match status" value="1"/>
</dbReference>
<evidence type="ECO:0000256" key="4">
    <source>
        <dbReference type="PROSITE-ProRule" id="PRU00236"/>
    </source>
</evidence>
<keyword evidence="7" id="KW-1185">Reference proteome</keyword>
<feature type="active site" description="Proton acceptor" evidence="3">
    <location>
        <position position="109"/>
    </location>
</feature>
<keyword evidence="2 3" id="KW-0520">NAD</keyword>
<evidence type="ECO:0000313" key="6">
    <source>
        <dbReference type="EMBL" id="QIN85117.1"/>
    </source>
</evidence>
<comment type="subcellular location">
    <subcellularLocation>
        <location evidence="3">Cytoplasm</location>
    </subcellularLocation>
</comment>
<evidence type="ECO:0000313" key="7">
    <source>
        <dbReference type="Proteomes" id="UP000501452"/>
    </source>
</evidence>
<keyword evidence="3" id="KW-0479">Metal-binding</keyword>
<dbReference type="EMBL" id="CP045119">
    <property type="protein sequence ID" value="QIN85117.1"/>
    <property type="molecule type" value="Genomic_DNA"/>
</dbReference>
<name>A0A6G8QFW5_9ACTN</name>
<feature type="binding site" evidence="3">
    <location>
        <begin position="176"/>
        <end position="178"/>
    </location>
    <ligand>
        <name>NAD(+)</name>
        <dbReference type="ChEBI" id="CHEBI:57540"/>
    </ligand>
</feature>
<dbReference type="PROSITE" id="PS50305">
    <property type="entry name" value="SIRTUIN"/>
    <property type="match status" value="1"/>
</dbReference>
<evidence type="ECO:0000256" key="1">
    <source>
        <dbReference type="ARBA" id="ARBA00022679"/>
    </source>
</evidence>
<keyword evidence="1" id="KW-0808">Transferase</keyword>
<sequence>MRDARRVVALTGSGISAESGVPTFREAQTGLWARYDPQDLATPEAFARDPRLVWEWYGWRRELVAAAEPNAGHRALVELERRAKAFVLITQNVDGLHQRAGNREVVELHGNIRRTRCSGEGVIVDDHEQGDGPPRCAGCGAYLRPDVVWFGEMLPAEAMRHASRSAQSCDLFLSIGTSSLVYPAAGLAHEALENDATVVEIIPGETTLTAHVAYRVPGAAGEVLPELVTRAFGARAGM</sequence>
<comment type="catalytic activity">
    <reaction evidence="3">
        <text>N(6)-acetyl-L-lysyl-[protein] + NAD(+) + H2O = 2''-O-acetyl-ADP-D-ribose + nicotinamide + L-lysyl-[protein]</text>
        <dbReference type="Rhea" id="RHEA:43636"/>
        <dbReference type="Rhea" id="RHEA-COMP:9752"/>
        <dbReference type="Rhea" id="RHEA-COMP:10731"/>
        <dbReference type="ChEBI" id="CHEBI:15377"/>
        <dbReference type="ChEBI" id="CHEBI:17154"/>
        <dbReference type="ChEBI" id="CHEBI:29969"/>
        <dbReference type="ChEBI" id="CHEBI:57540"/>
        <dbReference type="ChEBI" id="CHEBI:61930"/>
        <dbReference type="ChEBI" id="CHEBI:83767"/>
        <dbReference type="EC" id="2.3.1.286"/>
    </reaction>
</comment>
<dbReference type="GO" id="GO:0070403">
    <property type="term" value="F:NAD+ binding"/>
    <property type="evidence" value="ECO:0007669"/>
    <property type="project" value="UniProtKB-UniRule"/>
</dbReference>
<comment type="domain">
    <text evidence="3">2 residues (Tyr-57 and Arg-60) present in a large hydrophobic pocket are probably involved in substrate specificity. They are important for desuccinylation activity, but dispensable for deacetylation activity.</text>
</comment>
<dbReference type="InterPro" id="IPR027546">
    <property type="entry name" value="Sirtuin_class_III"/>
</dbReference>
<feature type="binding site" evidence="3">
    <location>
        <begin position="91"/>
        <end position="94"/>
    </location>
    <ligand>
        <name>NAD(+)</name>
        <dbReference type="ChEBI" id="CHEBI:57540"/>
    </ligand>
</feature>
<feature type="binding site" evidence="3">
    <location>
        <position position="220"/>
    </location>
    <ligand>
        <name>NAD(+)</name>
        <dbReference type="ChEBI" id="CHEBI:57540"/>
    </ligand>
</feature>
<dbReference type="AlphaFoldDB" id="A0A6G8QFW5"/>
<dbReference type="CDD" id="cd01412">
    <property type="entry name" value="SIRT5_Af1_CobB"/>
    <property type="match status" value="1"/>
</dbReference>
<dbReference type="SUPFAM" id="SSF52467">
    <property type="entry name" value="DHS-like NAD/FAD-binding domain"/>
    <property type="match status" value="1"/>
</dbReference>
<comment type="function">
    <text evidence="3">NAD-dependent lysine deacetylase and desuccinylase that specifically removes acetyl and succinyl groups on target proteins. Modulates the activities of several proteins which are inactive in their acylated form.</text>
</comment>
<proteinExistence type="inferred from homology"/>
<comment type="caution">
    <text evidence="3 4">Lacks conserved residue(s) required for the propagation of feature annotation.</text>
</comment>
<dbReference type="GO" id="GO:0017136">
    <property type="term" value="F:histone deacetylase activity, NAD-dependent"/>
    <property type="evidence" value="ECO:0007669"/>
    <property type="project" value="TreeGrafter"/>
</dbReference>
<evidence type="ECO:0000256" key="3">
    <source>
        <dbReference type="HAMAP-Rule" id="MF_01121"/>
    </source>
</evidence>
<feature type="binding site" evidence="3">
    <location>
        <position position="136"/>
    </location>
    <ligand>
        <name>Zn(2+)</name>
        <dbReference type="ChEBI" id="CHEBI:29105"/>
    </ligand>
</feature>
<dbReference type="InterPro" id="IPR026591">
    <property type="entry name" value="Sirtuin_cat_small_dom_sf"/>
</dbReference>
<dbReference type="HAMAP" id="MF_01121">
    <property type="entry name" value="Sirtuin_ClassIII"/>
    <property type="match status" value="1"/>
</dbReference>
<feature type="binding site" evidence="3">
    <location>
        <position position="60"/>
    </location>
    <ligand>
        <name>substrate</name>
    </ligand>
</feature>
<dbReference type="Pfam" id="PF02146">
    <property type="entry name" value="SIR2"/>
    <property type="match status" value="1"/>
</dbReference>
<dbReference type="GO" id="GO:0036054">
    <property type="term" value="F:protein-malonyllysine demalonylase activity"/>
    <property type="evidence" value="ECO:0007669"/>
    <property type="project" value="InterPro"/>
</dbReference>